<organism evidence="6 7">
    <name type="scientific">Dyella caseinilytica</name>
    <dbReference type="NCBI Taxonomy" id="1849581"/>
    <lineage>
        <taxon>Bacteria</taxon>
        <taxon>Pseudomonadati</taxon>
        <taxon>Pseudomonadota</taxon>
        <taxon>Gammaproteobacteria</taxon>
        <taxon>Lysobacterales</taxon>
        <taxon>Rhodanobacteraceae</taxon>
        <taxon>Dyella</taxon>
    </lineage>
</organism>
<dbReference type="Pfam" id="PF07681">
    <property type="entry name" value="DoxX"/>
    <property type="match status" value="1"/>
</dbReference>
<name>A0ABX7GU22_9GAMM</name>
<feature type="transmembrane region" description="Helical" evidence="5">
    <location>
        <begin position="7"/>
        <end position="24"/>
    </location>
</feature>
<evidence type="ECO:0000313" key="6">
    <source>
        <dbReference type="EMBL" id="QRN53901.1"/>
    </source>
</evidence>
<feature type="transmembrane region" description="Helical" evidence="5">
    <location>
        <begin position="140"/>
        <end position="157"/>
    </location>
</feature>
<evidence type="ECO:0000256" key="3">
    <source>
        <dbReference type="ARBA" id="ARBA00022989"/>
    </source>
</evidence>
<keyword evidence="4 5" id="KW-0472">Membrane</keyword>
<evidence type="ECO:0000256" key="2">
    <source>
        <dbReference type="ARBA" id="ARBA00022692"/>
    </source>
</evidence>
<dbReference type="RefSeq" id="WP_188796259.1">
    <property type="nucleotide sequence ID" value="NZ_BMIZ01000001.1"/>
</dbReference>
<proteinExistence type="predicted"/>
<keyword evidence="7" id="KW-1185">Reference proteome</keyword>
<evidence type="ECO:0000256" key="4">
    <source>
        <dbReference type="ARBA" id="ARBA00023136"/>
    </source>
</evidence>
<keyword evidence="3 5" id="KW-1133">Transmembrane helix</keyword>
<sequence length="255" mass="27400">MRIASTGHAVFALTMIALGIVGLIQRDFAAIWPPVPAGLPAREVLVYLCALISLGTGVGLFFLRAAAARLLLAYLLLWMLLFRVPGLFLAPATQDSWSGCGEGAVYVAGAWALFAWLATEWDTQHLPAFAVGDKGVRISRMLYGMALIPFGAAHFTYLKETVALVPHELPWPTVWACFTGCAYIAAGAAVLTGIYARPAAIFSALQMGLFTLLVWAPVVATGPNAFQWSESVVSWTLTASAWVVADSYRHKPTIT</sequence>
<keyword evidence="2 5" id="KW-0812">Transmembrane</keyword>
<feature type="transmembrane region" description="Helical" evidence="5">
    <location>
        <begin position="70"/>
        <end position="91"/>
    </location>
</feature>
<accession>A0ABX7GU22</accession>
<feature type="transmembrane region" description="Helical" evidence="5">
    <location>
        <begin position="103"/>
        <end position="119"/>
    </location>
</feature>
<evidence type="ECO:0000256" key="5">
    <source>
        <dbReference type="SAM" id="Phobius"/>
    </source>
</evidence>
<dbReference type="EMBL" id="CP064030">
    <property type="protein sequence ID" value="QRN53901.1"/>
    <property type="molecule type" value="Genomic_DNA"/>
</dbReference>
<evidence type="ECO:0000256" key="1">
    <source>
        <dbReference type="ARBA" id="ARBA00004141"/>
    </source>
</evidence>
<protein>
    <submittedName>
        <fullName evidence="6">DoxX family protein</fullName>
    </submittedName>
</protein>
<reference evidence="6 7" key="1">
    <citation type="submission" date="2020-10" db="EMBL/GenBank/DDBJ databases">
        <title>Phylogeny of dyella-like bacteria.</title>
        <authorList>
            <person name="Fu J."/>
        </authorList>
    </citation>
    <scope>NUCLEOTIDE SEQUENCE [LARGE SCALE GENOMIC DNA]</scope>
    <source>
        <strain evidence="6 7">DHOB09</strain>
    </source>
</reference>
<gene>
    <name evidence="6" type="ORF">ISN74_00315</name>
</gene>
<dbReference type="InterPro" id="IPR032808">
    <property type="entry name" value="DoxX"/>
</dbReference>
<feature type="transmembrane region" description="Helical" evidence="5">
    <location>
        <begin position="199"/>
        <end position="220"/>
    </location>
</feature>
<comment type="subcellular location">
    <subcellularLocation>
        <location evidence="1">Membrane</location>
        <topology evidence="1">Multi-pass membrane protein</topology>
    </subcellularLocation>
</comment>
<feature type="transmembrane region" description="Helical" evidence="5">
    <location>
        <begin position="44"/>
        <end position="63"/>
    </location>
</feature>
<feature type="transmembrane region" description="Helical" evidence="5">
    <location>
        <begin position="169"/>
        <end position="192"/>
    </location>
</feature>
<evidence type="ECO:0000313" key="7">
    <source>
        <dbReference type="Proteomes" id="UP000663181"/>
    </source>
</evidence>
<dbReference type="Proteomes" id="UP000663181">
    <property type="component" value="Chromosome"/>
</dbReference>